<keyword evidence="1 7" id="KW-0444">Lipid biosynthesis</keyword>
<dbReference type="InterPro" id="IPR018357">
    <property type="entry name" value="Hexapep_transf_CS"/>
</dbReference>
<comment type="caution">
    <text evidence="9">The sequence shown here is derived from an EMBL/GenBank/DDBJ whole genome shotgun (WGS) entry which is preliminary data.</text>
</comment>
<dbReference type="PANTHER" id="PTHR43378:SF2">
    <property type="entry name" value="UDP-3-O-ACYLGLUCOSAMINE N-ACYLTRANSFERASE 1, MITOCHONDRIAL-RELATED"/>
    <property type="match status" value="1"/>
</dbReference>
<dbReference type="PROSITE" id="PS00101">
    <property type="entry name" value="HEXAPEP_TRANSFERASES"/>
    <property type="match status" value="1"/>
</dbReference>
<evidence type="ECO:0000256" key="7">
    <source>
        <dbReference type="HAMAP-Rule" id="MF_00523"/>
    </source>
</evidence>
<dbReference type="Proteomes" id="UP001152872">
    <property type="component" value="Unassembled WGS sequence"/>
</dbReference>
<evidence type="ECO:0000256" key="3">
    <source>
        <dbReference type="ARBA" id="ARBA00022679"/>
    </source>
</evidence>
<dbReference type="NCBIfam" id="NF002060">
    <property type="entry name" value="PRK00892.1"/>
    <property type="match status" value="1"/>
</dbReference>
<evidence type="ECO:0000256" key="6">
    <source>
        <dbReference type="ARBA" id="ARBA00023315"/>
    </source>
</evidence>
<evidence type="ECO:0000256" key="5">
    <source>
        <dbReference type="ARBA" id="ARBA00023098"/>
    </source>
</evidence>
<comment type="pathway">
    <text evidence="7">Bacterial outer membrane biogenesis; LPS lipid A biosynthesis.</text>
</comment>
<name>A0A9X4RM58_9CYAN</name>
<dbReference type="CDD" id="cd03352">
    <property type="entry name" value="LbH_LpxD"/>
    <property type="match status" value="1"/>
</dbReference>
<accession>A0A9X4RM58</accession>
<sequence length="353" mass="37297">MTPMISFKLSELASELATVLPDCHFESDGDDPIITGVAAIDKAKAGEITFVSSSKFVSKLKDTQASAVILDQKTPSTLPCIRTTNPRILFAKVLEKFYQPPTAPLGIHPTAILGEGVQLGENVAIGAYAVIGDRTKIADNVTIFPHVTIYNDVEIGMGTTIHANCVIRDRTQIGANCIFHPNAVLGADGFGFELSPNATWYKIPQTGHVIIEDNVELGCSCAVDRPSVGVTIIHKGAKLDNFVQIAHGVTVGAHSVLAAQVGLAGGVTLGHHVVMAGQVGANDRVHVGDGAIIGGKAGITSDVPAGASMIGFPTVPEKSWKRVVIAERQLPDLLHTVRKLEKRIAELESKLAE</sequence>
<comment type="catalytic activity">
    <reaction evidence="7">
        <text>a UDP-3-O-[(3R)-3-hydroxyacyl]-alpha-D-glucosamine + a (3R)-hydroxyacyl-[ACP] = a UDP-2-N,3-O-bis[(3R)-3-hydroxyacyl]-alpha-D-glucosamine + holo-[ACP] + H(+)</text>
        <dbReference type="Rhea" id="RHEA:53836"/>
        <dbReference type="Rhea" id="RHEA-COMP:9685"/>
        <dbReference type="Rhea" id="RHEA-COMP:9945"/>
        <dbReference type="ChEBI" id="CHEBI:15378"/>
        <dbReference type="ChEBI" id="CHEBI:64479"/>
        <dbReference type="ChEBI" id="CHEBI:78827"/>
        <dbReference type="ChEBI" id="CHEBI:137740"/>
        <dbReference type="ChEBI" id="CHEBI:137748"/>
        <dbReference type="EC" id="2.3.1.191"/>
    </reaction>
</comment>
<keyword evidence="4 7" id="KW-0677">Repeat</keyword>
<dbReference type="GO" id="GO:0043886">
    <property type="term" value="F:structural constituent of carboxysome shell"/>
    <property type="evidence" value="ECO:0007669"/>
    <property type="project" value="UniProtKB-ARBA"/>
</dbReference>
<dbReference type="NCBIfam" id="TIGR01853">
    <property type="entry name" value="lipid_A_lpxD"/>
    <property type="match status" value="1"/>
</dbReference>
<keyword evidence="5 7" id="KW-0443">Lipid metabolism</keyword>
<dbReference type="InterPro" id="IPR020573">
    <property type="entry name" value="UDP_GlcNAc_AcTrfase_non-rep"/>
</dbReference>
<comment type="subunit">
    <text evidence="7">Homotrimer.</text>
</comment>
<feature type="domain" description="UDP-3-O-[3-hydroxymyristoyl] glucosamine N-acyltransferase non-repeat region" evidence="8">
    <location>
        <begin position="31"/>
        <end position="95"/>
    </location>
</feature>
<gene>
    <name evidence="7 9" type="primary">lpxD</name>
    <name evidence="9" type="ORF">FEV09_14535</name>
</gene>
<comment type="function">
    <text evidence="7">Catalyzes the N-acylation of UDP-3-O-acylglucosamine using 3-hydroxyacyl-ACP as the acyl donor. Is involved in the biosynthesis of lipid A, a phosphorylated glycolipid that anchors the lipopolysaccharide to the outer membrane of the cell.</text>
</comment>
<reference evidence="9" key="1">
    <citation type="submission" date="2019-05" db="EMBL/GenBank/DDBJ databases">
        <title>Whole genome sequencing of Pseudanabaena catenata USMAC16.</title>
        <authorList>
            <person name="Khan Z."/>
            <person name="Omar W.M."/>
            <person name="Convey P."/>
            <person name="Merican F."/>
            <person name="Najimudin N."/>
        </authorList>
    </citation>
    <scope>NUCLEOTIDE SEQUENCE</scope>
    <source>
        <strain evidence="9">USMAC16</strain>
    </source>
</reference>
<keyword evidence="6 7" id="KW-0012">Acyltransferase</keyword>
<evidence type="ECO:0000313" key="9">
    <source>
        <dbReference type="EMBL" id="MDG3495764.1"/>
    </source>
</evidence>
<keyword evidence="2 7" id="KW-0441">Lipid A biosynthesis</keyword>
<dbReference type="GO" id="GO:0016410">
    <property type="term" value="F:N-acyltransferase activity"/>
    <property type="evidence" value="ECO:0007669"/>
    <property type="project" value="InterPro"/>
</dbReference>
<keyword evidence="10" id="KW-1185">Reference proteome</keyword>
<dbReference type="AlphaFoldDB" id="A0A9X4RM58"/>
<dbReference type="Gene3D" id="3.40.1390.10">
    <property type="entry name" value="MurE/MurF, N-terminal domain"/>
    <property type="match status" value="1"/>
</dbReference>
<dbReference type="EMBL" id="VBTY01000123">
    <property type="protein sequence ID" value="MDG3495764.1"/>
    <property type="molecule type" value="Genomic_DNA"/>
</dbReference>
<dbReference type="GO" id="GO:0031470">
    <property type="term" value="C:carboxysome"/>
    <property type="evidence" value="ECO:0007669"/>
    <property type="project" value="UniProtKB-ARBA"/>
</dbReference>
<organism evidence="9 10">
    <name type="scientific">Pseudanabaena catenata USMAC16</name>
    <dbReference type="NCBI Taxonomy" id="1855837"/>
    <lineage>
        <taxon>Bacteria</taxon>
        <taxon>Bacillati</taxon>
        <taxon>Cyanobacteriota</taxon>
        <taxon>Cyanophyceae</taxon>
        <taxon>Pseudanabaenales</taxon>
        <taxon>Pseudanabaenaceae</taxon>
        <taxon>Pseudanabaena</taxon>
    </lineage>
</organism>
<evidence type="ECO:0000313" key="10">
    <source>
        <dbReference type="Proteomes" id="UP001152872"/>
    </source>
</evidence>
<evidence type="ECO:0000259" key="8">
    <source>
        <dbReference type="Pfam" id="PF04613"/>
    </source>
</evidence>
<dbReference type="SUPFAM" id="SSF51161">
    <property type="entry name" value="Trimeric LpxA-like enzymes"/>
    <property type="match status" value="1"/>
</dbReference>
<dbReference type="InterPro" id="IPR001451">
    <property type="entry name" value="Hexapep"/>
</dbReference>
<dbReference type="PANTHER" id="PTHR43378">
    <property type="entry name" value="UDP-3-O-ACYLGLUCOSAMINE N-ACYLTRANSFERASE"/>
    <property type="match status" value="1"/>
</dbReference>
<dbReference type="InterPro" id="IPR011004">
    <property type="entry name" value="Trimer_LpxA-like_sf"/>
</dbReference>
<dbReference type="Pfam" id="PF04613">
    <property type="entry name" value="LpxD"/>
    <property type="match status" value="1"/>
</dbReference>
<dbReference type="HAMAP" id="MF_00523">
    <property type="entry name" value="LpxD"/>
    <property type="match status" value="1"/>
</dbReference>
<dbReference type="Pfam" id="PF00132">
    <property type="entry name" value="Hexapep"/>
    <property type="match status" value="2"/>
</dbReference>
<keyword evidence="3 7" id="KW-0808">Transferase</keyword>
<protein>
    <recommendedName>
        <fullName evidence="7">UDP-3-O-acylglucosamine N-acyltransferase</fullName>
        <ecNumber evidence="7">2.3.1.191</ecNumber>
    </recommendedName>
</protein>
<dbReference type="InterPro" id="IPR007691">
    <property type="entry name" value="LpxD"/>
</dbReference>
<comment type="similarity">
    <text evidence="7">Belongs to the transferase hexapeptide repeat family. LpxD subfamily.</text>
</comment>
<proteinExistence type="inferred from homology"/>
<dbReference type="Gene3D" id="2.160.10.10">
    <property type="entry name" value="Hexapeptide repeat proteins"/>
    <property type="match status" value="1"/>
</dbReference>
<evidence type="ECO:0000256" key="2">
    <source>
        <dbReference type="ARBA" id="ARBA00022556"/>
    </source>
</evidence>
<evidence type="ECO:0000256" key="4">
    <source>
        <dbReference type="ARBA" id="ARBA00022737"/>
    </source>
</evidence>
<dbReference type="GO" id="GO:0103118">
    <property type="term" value="F:UDP-3-O-[(3R)-3-hydroxyacyl]-glucosamine N-acyltransferase activity"/>
    <property type="evidence" value="ECO:0007669"/>
    <property type="project" value="UniProtKB-EC"/>
</dbReference>
<feature type="active site" description="Proton acceptor" evidence="7">
    <location>
        <position position="247"/>
    </location>
</feature>
<evidence type="ECO:0000256" key="1">
    <source>
        <dbReference type="ARBA" id="ARBA00022516"/>
    </source>
</evidence>
<dbReference type="GO" id="GO:0009245">
    <property type="term" value="P:lipid A biosynthetic process"/>
    <property type="evidence" value="ECO:0007669"/>
    <property type="project" value="UniProtKB-UniRule"/>
</dbReference>
<dbReference type="GO" id="GO:0016020">
    <property type="term" value="C:membrane"/>
    <property type="evidence" value="ECO:0007669"/>
    <property type="project" value="GOC"/>
</dbReference>
<dbReference type="EC" id="2.3.1.191" evidence="7"/>
<dbReference type="RefSeq" id="WP_100228948.1">
    <property type="nucleotide sequence ID" value="NZ_VBTY01000123.1"/>
</dbReference>